<dbReference type="SUPFAM" id="SSF118116">
    <property type="entry name" value="DNA mismatch repair protein MutL"/>
    <property type="match status" value="1"/>
</dbReference>
<dbReference type="GO" id="GO:0006298">
    <property type="term" value="P:mismatch repair"/>
    <property type="evidence" value="ECO:0007669"/>
    <property type="project" value="InterPro"/>
</dbReference>
<gene>
    <name evidence="6" type="ORF">EPI10_004265</name>
</gene>
<dbReference type="InterPro" id="IPR037198">
    <property type="entry name" value="MutL_C_sf"/>
</dbReference>
<dbReference type="InterPro" id="IPR014790">
    <property type="entry name" value="MutL_C"/>
</dbReference>
<evidence type="ECO:0000313" key="7">
    <source>
        <dbReference type="Proteomes" id="UP000325315"/>
    </source>
</evidence>
<dbReference type="InterPro" id="IPR013507">
    <property type="entry name" value="DNA_mismatch_S5_2-like"/>
</dbReference>
<dbReference type="GO" id="GO:0032300">
    <property type="term" value="C:mismatch repair complex"/>
    <property type="evidence" value="ECO:0007669"/>
    <property type="project" value="InterPro"/>
</dbReference>
<dbReference type="GO" id="GO:0140664">
    <property type="term" value="F:ATP-dependent DNA damage sensor activity"/>
    <property type="evidence" value="ECO:0007669"/>
    <property type="project" value="InterPro"/>
</dbReference>
<dbReference type="FunFam" id="3.30.1370.100:FF:000007">
    <property type="entry name" value="MUTL protein homolog 3"/>
    <property type="match status" value="1"/>
</dbReference>
<dbReference type="NCBIfam" id="TIGR00585">
    <property type="entry name" value="mutl"/>
    <property type="match status" value="1"/>
</dbReference>
<comment type="similarity">
    <text evidence="1">Belongs to the DNA mismatch repair MutL/HexB family.</text>
</comment>
<dbReference type="InterPro" id="IPR014721">
    <property type="entry name" value="Ribsml_uS5_D2-typ_fold_subgr"/>
</dbReference>
<dbReference type="SUPFAM" id="SSF55874">
    <property type="entry name" value="ATPase domain of HSP90 chaperone/DNA topoisomerase II/histidine kinase"/>
    <property type="match status" value="1"/>
</dbReference>
<keyword evidence="7" id="KW-1185">Reference proteome</keyword>
<dbReference type="InterPro" id="IPR014762">
    <property type="entry name" value="DNA_mismatch_repair_CS"/>
</dbReference>
<dbReference type="SUPFAM" id="SSF54211">
    <property type="entry name" value="Ribosomal protein S5 domain 2-like"/>
    <property type="match status" value="1"/>
</dbReference>
<dbReference type="GO" id="GO:0005524">
    <property type="term" value="F:ATP binding"/>
    <property type="evidence" value="ECO:0007669"/>
    <property type="project" value="InterPro"/>
</dbReference>
<dbReference type="Gene3D" id="3.30.565.10">
    <property type="entry name" value="Histidine kinase-like ATPase, C-terminal domain"/>
    <property type="match status" value="1"/>
</dbReference>
<dbReference type="AlphaFoldDB" id="A0A5B6UI68"/>
<dbReference type="PANTHER" id="PTHR10073:SF47">
    <property type="entry name" value="DNA MISMATCH REPAIR PROTEIN MLH3"/>
    <property type="match status" value="1"/>
</dbReference>
<dbReference type="Pfam" id="PF01119">
    <property type="entry name" value="DNA_mis_repair"/>
    <property type="match status" value="1"/>
</dbReference>
<dbReference type="SMART" id="SM01340">
    <property type="entry name" value="DNA_mis_repair"/>
    <property type="match status" value="1"/>
</dbReference>
<keyword evidence="3" id="KW-0234">DNA repair</keyword>
<dbReference type="InterPro" id="IPR042121">
    <property type="entry name" value="MutL_C_regsub"/>
</dbReference>
<dbReference type="OrthoDB" id="429932at2759"/>
<comment type="caution">
    <text evidence="6">The sequence shown here is derived from an EMBL/GenBank/DDBJ whole genome shotgun (WGS) entry which is preliminary data.</text>
</comment>
<name>A0A5B6UI68_9ROSI</name>
<dbReference type="InterPro" id="IPR020568">
    <property type="entry name" value="Ribosomal_Su5_D2-typ_SF"/>
</dbReference>
<evidence type="ECO:0000313" key="6">
    <source>
        <dbReference type="EMBL" id="KAA3457611.1"/>
    </source>
</evidence>
<dbReference type="Pfam" id="PF08676">
    <property type="entry name" value="MutL_C"/>
    <property type="match status" value="1"/>
</dbReference>
<accession>A0A5B6UI68</accession>
<dbReference type="Gene3D" id="3.30.230.10">
    <property type="match status" value="1"/>
</dbReference>
<dbReference type="PROSITE" id="PS00058">
    <property type="entry name" value="DNA_MISMATCH_REPAIR_1"/>
    <property type="match status" value="1"/>
</dbReference>
<evidence type="ECO:0000259" key="4">
    <source>
        <dbReference type="SMART" id="SM00853"/>
    </source>
</evidence>
<dbReference type="InterPro" id="IPR042120">
    <property type="entry name" value="MutL_C_dimsub"/>
</dbReference>
<keyword evidence="2" id="KW-0227">DNA damage</keyword>
<dbReference type="Gene3D" id="3.30.1540.20">
    <property type="entry name" value="MutL, C-terminal domain, dimerisation subdomain"/>
    <property type="match status" value="1"/>
</dbReference>
<feature type="domain" description="DNA mismatch repair protein S5" evidence="5">
    <location>
        <begin position="214"/>
        <end position="349"/>
    </location>
</feature>
<dbReference type="Pfam" id="PF13589">
    <property type="entry name" value="HATPase_c_3"/>
    <property type="match status" value="1"/>
</dbReference>
<dbReference type="Proteomes" id="UP000325315">
    <property type="component" value="Unassembled WGS sequence"/>
</dbReference>
<evidence type="ECO:0000256" key="3">
    <source>
        <dbReference type="ARBA" id="ARBA00023204"/>
    </source>
</evidence>
<dbReference type="GO" id="GO:0016887">
    <property type="term" value="F:ATP hydrolysis activity"/>
    <property type="evidence" value="ECO:0007669"/>
    <property type="project" value="InterPro"/>
</dbReference>
<dbReference type="SMART" id="SM00853">
    <property type="entry name" value="MutL_C"/>
    <property type="match status" value="1"/>
</dbReference>
<dbReference type="Gene3D" id="3.30.1370.100">
    <property type="entry name" value="MutL, C-terminal domain, regulatory subdomain"/>
    <property type="match status" value="1"/>
</dbReference>
<dbReference type="PANTHER" id="PTHR10073">
    <property type="entry name" value="DNA MISMATCH REPAIR PROTEIN MLH, PMS, MUTL"/>
    <property type="match status" value="1"/>
</dbReference>
<reference evidence="7" key="1">
    <citation type="journal article" date="2019" name="Plant Biotechnol. J.">
        <title>Genome sequencing of the Australian wild diploid species Gossypium australe highlights disease resistance and delayed gland morphogenesis.</title>
        <authorList>
            <person name="Cai Y."/>
            <person name="Cai X."/>
            <person name="Wang Q."/>
            <person name="Wang P."/>
            <person name="Zhang Y."/>
            <person name="Cai C."/>
            <person name="Xu Y."/>
            <person name="Wang K."/>
            <person name="Zhou Z."/>
            <person name="Wang C."/>
            <person name="Geng S."/>
            <person name="Li B."/>
            <person name="Dong Q."/>
            <person name="Hou Y."/>
            <person name="Wang H."/>
            <person name="Ai P."/>
            <person name="Liu Z."/>
            <person name="Yi F."/>
            <person name="Sun M."/>
            <person name="An G."/>
            <person name="Cheng J."/>
            <person name="Zhang Y."/>
            <person name="Shi Q."/>
            <person name="Xie Y."/>
            <person name="Shi X."/>
            <person name="Chang Y."/>
            <person name="Huang F."/>
            <person name="Chen Y."/>
            <person name="Hong S."/>
            <person name="Mi L."/>
            <person name="Sun Q."/>
            <person name="Zhang L."/>
            <person name="Zhou B."/>
            <person name="Peng R."/>
            <person name="Zhang X."/>
            <person name="Liu F."/>
        </authorList>
    </citation>
    <scope>NUCLEOTIDE SEQUENCE [LARGE SCALE GENOMIC DNA]</scope>
    <source>
        <strain evidence="7">cv. PA1801</strain>
    </source>
</reference>
<dbReference type="FunFam" id="3.30.565.10:FF:000003">
    <property type="entry name" value="DNA mismatch repair endonuclease MutL"/>
    <property type="match status" value="1"/>
</dbReference>
<feature type="domain" description="MutL C-terminal dimerisation" evidence="4">
    <location>
        <begin position="1014"/>
        <end position="1181"/>
    </location>
</feature>
<organism evidence="6 7">
    <name type="scientific">Gossypium australe</name>
    <dbReference type="NCBI Taxonomy" id="47621"/>
    <lineage>
        <taxon>Eukaryota</taxon>
        <taxon>Viridiplantae</taxon>
        <taxon>Streptophyta</taxon>
        <taxon>Embryophyta</taxon>
        <taxon>Tracheophyta</taxon>
        <taxon>Spermatophyta</taxon>
        <taxon>Magnoliopsida</taxon>
        <taxon>eudicotyledons</taxon>
        <taxon>Gunneridae</taxon>
        <taxon>Pentapetalae</taxon>
        <taxon>rosids</taxon>
        <taxon>malvids</taxon>
        <taxon>Malvales</taxon>
        <taxon>Malvaceae</taxon>
        <taxon>Malvoideae</taxon>
        <taxon>Gossypium</taxon>
    </lineage>
</organism>
<sequence>MGSIKPLPDAVRSTVRSATILFDLTRVVEELIFNSLDAAASKVSVFLSVGSSYVKVVDDGSGISRDGLVLLGERYVTSKLNHLSDLDAASSSFGFRGEALASISDVALVEIVTKAYGRPNGYRKVIKGSKCLYLGIDDDRKDTGTTVVVRDLFYNQPVRKKQMQSSLKKVLQSVKKCVFRIALVHPMVYFNLIDIESEDELLSVHPSSSPLPLLMSGLGIEDCACLQKLNASDGSLKLSGYISGPCDDFTSKAFQYVYINSRLVCKGPIHKLLNNLATSFGSLHPEKANNWTKNGKRSRSQVVPSYIINISCPPSFYDLTFEPSKTYVEFKDWKPVCTLIETAVQHLWRKNISYADGLGQAETLKEDANILNVAEVIAFCNAISLACFICFFNVSSADFFDGSSVDLEFATRKRTKKYQPSSSLDKLTIDNLFLMDHVDTPFEECNGNTAQFKDQQIDMKFVHWTDYSFQSLGDSLSKGGSIVNQRSDWHLWSSDNNILAEDHFLENRFIASGRPNYHVNNNNISSKLGNESLMFESCVTNETVRSLFPFDSRELCNDMQFRKNISKPFMQSCSFQRNQPLDRELVESDVGVDSSIDSLKTKRKWVCSNDGFNMMEVDFSDQTFDHLSKTAWQDGPKLVRTDNIPTDCDVLRRASAKLFLSCGDVSVEENGLVSGSVMLAENFASGHQSLSLGLCSGTSNPFAQFSYKNAIEGSFRSDKRTNFGHFSDGEDEDNQFGFDLISRGSSQEKCIYDFPNTEQGIDYAESSREFSEHLQQYNLKHKFYPEQFNVVIEDGDWPCSDSSINEYKRQRDCFRYQDFGKNFSPKERSRRSQSAPPFYIRKRRFISLHHCLQTSEESTSNEVHVPYTFLGDYVIIDFDFAAETSIFSLSWLFTLAKYRSNMNNKPDKVHGPIVQKCDKIEQPYCREDPELVPVQVFPSYGNQDHLISGTKWRKTVEYFAILINRIFCFWRNNKLYDADNEDTLLDIASGFLNLAAESLVPKSISKKCLTEAKVLQQVDKKFIPIVAGGKLAIIDQHAADERIQLEELRRKVLSGEGKSVAYLDTEKELILPEMGYQLLHNYSEQIRHWGWICDFHTQDSRSFKKNLNLIHRKPAVVILLAVKLHFTSVPCILGVNLSDVDLLEFLHQLADTDGSSTMPPSVSRILNSKACRGAIMFGDSLLPSECSIIFEELKQTSLCFQCAHGRPTTAPLVNLEALHGQIAKMQVRDDEGRELWHGLCRQGVSLERASLRLRAAADEKRN</sequence>
<dbReference type="EMBL" id="SMMG02000011">
    <property type="protein sequence ID" value="KAA3457611.1"/>
    <property type="molecule type" value="Genomic_DNA"/>
</dbReference>
<proteinExistence type="inferred from homology"/>
<protein>
    <submittedName>
        <fullName evidence="6">DNA mismatch repair protein MLH3 isoform X2</fullName>
    </submittedName>
</protein>
<evidence type="ECO:0000256" key="2">
    <source>
        <dbReference type="ARBA" id="ARBA00022763"/>
    </source>
</evidence>
<evidence type="ECO:0000259" key="5">
    <source>
        <dbReference type="SMART" id="SM01340"/>
    </source>
</evidence>
<dbReference type="InterPro" id="IPR002099">
    <property type="entry name" value="MutL/Mlh/PMS"/>
</dbReference>
<dbReference type="InterPro" id="IPR038973">
    <property type="entry name" value="MutL/Mlh/Pms-like"/>
</dbReference>
<dbReference type="GO" id="GO:0030983">
    <property type="term" value="F:mismatched DNA binding"/>
    <property type="evidence" value="ECO:0007669"/>
    <property type="project" value="InterPro"/>
</dbReference>
<dbReference type="InterPro" id="IPR036890">
    <property type="entry name" value="HATPase_C_sf"/>
</dbReference>
<evidence type="ECO:0000256" key="1">
    <source>
        <dbReference type="ARBA" id="ARBA00006082"/>
    </source>
</evidence>